<organism evidence="3 4">
    <name type="scientific">Lottia gigantea</name>
    <name type="common">Giant owl limpet</name>
    <dbReference type="NCBI Taxonomy" id="225164"/>
    <lineage>
        <taxon>Eukaryota</taxon>
        <taxon>Metazoa</taxon>
        <taxon>Spiralia</taxon>
        <taxon>Lophotrochozoa</taxon>
        <taxon>Mollusca</taxon>
        <taxon>Gastropoda</taxon>
        <taxon>Patellogastropoda</taxon>
        <taxon>Lottioidea</taxon>
        <taxon>Lottiidae</taxon>
        <taxon>Lottia</taxon>
    </lineage>
</organism>
<feature type="region of interest" description="Disordered" evidence="2">
    <location>
        <begin position="38"/>
        <end position="70"/>
    </location>
</feature>
<evidence type="ECO:0000256" key="1">
    <source>
        <dbReference type="SAM" id="Coils"/>
    </source>
</evidence>
<keyword evidence="1" id="KW-0175">Coiled coil</keyword>
<feature type="coiled-coil region" evidence="1">
    <location>
        <begin position="222"/>
        <end position="272"/>
    </location>
</feature>
<keyword evidence="4" id="KW-1185">Reference proteome</keyword>
<gene>
    <name evidence="3" type="ORF">LOTGIDRAFT_157485</name>
</gene>
<proteinExistence type="predicted"/>
<dbReference type="OrthoDB" id="6282662at2759"/>
<dbReference type="AlphaFoldDB" id="V4B5K6"/>
<evidence type="ECO:0000313" key="3">
    <source>
        <dbReference type="EMBL" id="ESP01307.1"/>
    </source>
</evidence>
<dbReference type="HOGENOM" id="CLU_023431_2_0_1"/>
<dbReference type="CTD" id="20237378"/>
<dbReference type="GeneID" id="20237378"/>
<accession>V4B5K6</accession>
<dbReference type="Proteomes" id="UP000030746">
    <property type="component" value="Unassembled WGS sequence"/>
</dbReference>
<protein>
    <submittedName>
        <fullName evidence="3">Uncharacterized protein</fullName>
    </submittedName>
</protein>
<sequence length="450" mass="52478">MSMIIAQTPKTYFGSDIQKSLSSLPGFPCAKYPGEKHLPGHNYTGPGTRLDLRLDENDKPKPDKVNTTSPPTYELIDQDKEEIGSIKTNFQLMRWANELNISPFYYCMRDEINDLKDKKAWINKAKPYFVEQIGDMLQGDLDMNNFTITTLKLPENDYDAVHKKYLMDQLNLINKDFIDDTKLQEEITKQKVDLKQLIANINPGISEDKWQQESTALETKFKTELQKELTNIKQQIENIDYSEQITNINNEVLKQEKNITTLENKLKENKKSYYFNLPALAVRNTERIPTGETKYQLEGYVYIKNKKVFSYISGNIKNIFDDSGKFIFRGKALIEILFPVKVKIDSIFFSHPSHYLNARKIFEFIKDGEYVENKELEVYDENNKPNHMYEIKTNRKYLDIFRMSIILDNDNDVLSIGDFDMILETESSPSINIIRNPTPQETDTIKSYTF</sequence>
<evidence type="ECO:0000313" key="4">
    <source>
        <dbReference type="Proteomes" id="UP000030746"/>
    </source>
</evidence>
<dbReference type="KEGG" id="lgi:LOTGIDRAFT_157485"/>
<dbReference type="EMBL" id="KB200521">
    <property type="protein sequence ID" value="ESP01307.1"/>
    <property type="molecule type" value="Genomic_DNA"/>
</dbReference>
<name>V4B5K6_LOTGI</name>
<reference evidence="3 4" key="1">
    <citation type="journal article" date="2013" name="Nature">
        <title>Insights into bilaterian evolution from three spiralian genomes.</title>
        <authorList>
            <person name="Simakov O."/>
            <person name="Marletaz F."/>
            <person name="Cho S.J."/>
            <person name="Edsinger-Gonzales E."/>
            <person name="Havlak P."/>
            <person name="Hellsten U."/>
            <person name="Kuo D.H."/>
            <person name="Larsson T."/>
            <person name="Lv J."/>
            <person name="Arendt D."/>
            <person name="Savage R."/>
            <person name="Osoegawa K."/>
            <person name="de Jong P."/>
            <person name="Grimwood J."/>
            <person name="Chapman J.A."/>
            <person name="Shapiro H."/>
            <person name="Aerts A."/>
            <person name="Otillar R.P."/>
            <person name="Terry A.Y."/>
            <person name="Boore J.L."/>
            <person name="Grigoriev I.V."/>
            <person name="Lindberg D.R."/>
            <person name="Seaver E.C."/>
            <person name="Weisblat D.A."/>
            <person name="Putnam N.H."/>
            <person name="Rokhsar D.S."/>
        </authorList>
    </citation>
    <scope>NUCLEOTIDE SEQUENCE [LARGE SCALE GENOMIC DNA]</scope>
</reference>
<feature type="compositionally biased region" description="Basic and acidic residues" evidence="2">
    <location>
        <begin position="50"/>
        <end position="64"/>
    </location>
</feature>
<evidence type="ECO:0000256" key="2">
    <source>
        <dbReference type="SAM" id="MobiDB-lite"/>
    </source>
</evidence>
<dbReference type="RefSeq" id="XP_009047941.1">
    <property type="nucleotide sequence ID" value="XM_009049693.1"/>
</dbReference>